<feature type="compositionally biased region" description="Polar residues" evidence="1">
    <location>
        <begin position="118"/>
        <end position="134"/>
    </location>
</feature>
<dbReference type="OrthoDB" id="10493458at2759"/>
<protein>
    <submittedName>
        <fullName evidence="2">Uncharacterized protein</fullName>
    </submittedName>
</protein>
<feature type="region of interest" description="Disordered" evidence="1">
    <location>
        <begin position="116"/>
        <end position="138"/>
    </location>
</feature>
<organism evidence="2 3">
    <name type="scientific">Fasciola gigantica</name>
    <name type="common">Giant liver fluke</name>
    <dbReference type="NCBI Taxonomy" id="46835"/>
    <lineage>
        <taxon>Eukaryota</taxon>
        <taxon>Metazoa</taxon>
        <taxon>Spiralia</taxon>
        <taxon>Lophotrochozoa</taxon>
        <taxon>Platyhelminthes</taxon>
        <taxon>Trematoda</taxon>
        <taxon>Digenea</taxon>
        <taxon>Plagiorchiida</taxon>
        <taxon>Echinostomata</taxon>
        <taxon>Echinostomatoidea</taxon>
        <taxon>Fasciolidae</taxon>
        <taxon>Fasciola</taxon>
    </lineage>
</organism>
<dbReference type="Proteomes" id="UP000316759">
    <property type="component" value="Unassembled WGS sequence"/>
</dbReference>
<gene>
    <name evidence="2" type="ORF">FGIG_09460</name>
</gene>
<dbReference type="AlphaFoldDB" id="A0A504YG33"/>
<reference evidence="2 3" key="1">
    <citation type="submission" date="2019-04" db="EMBL/GenBank/DDBJ databases">
        <title>Annotation for the trematode Fasciola gigantica.</title>
        <authorList>
            <person name="Choi Y.-J."/>
        </authorList>
    </citation>
    <scope>NUCLEOTIDE SEQUENCE [LARGE SCALE GENOMIC DNA]</scope>
    <source>
        <strain evidence="2">Uganda_cow_1</strain>
    </source>
</reference>
<evidence type="ECO:0000313" key="3">
    <source>
        <dbReference type="Proteomes" id="UP000316759"/>
    </source>
</evidence>
<proteinExistence type="predicted"/>
<evidence type="ECO:0000256" key="1">
    <source>
        <dbReference type="SAM" id="MobiDB-lite"/>
    </source>
</evidence>
<accession>A0A504YG33</accession>
<dbReference type="EMBL" id="SUNJ01013256">
    <property type="protein sequence ID" value="TPP57398.1"/>
    <property type="molecule type" value="Genomic_DNA"/>
</dbReference>
<name>A0A504YG33_FASGI</name>
<comment type="caution">
    <text evidence="2">The sequence shown here is derived from an EMBL/GenBank/DDBJ whole genome shotgun (WGS) entry which is preliminary data.</text>
</comment>
<evidence type="ECO:0000313" key="2">
    <source>
        <dbReference type="EMBL" id="TPP57398.1"/>
    </source>
</evidence>
<keyword evidence="3" id="KW-1185">Reference proteome</keyword>
<sequence length="184" mass="21224">MAFLLNTKQSQVSVSFSTKNNMGQQYSAIYRYVIRTIDKRLSEMNISKLSLSPRDLFLLRRHSCVLVLQYLKYSRQSELKELRVQHINDNSFTPDEIQSIDRIVRTMIFRCHRRSNQRRTALGSQSSPNSRSPTCTPPLAEMFPNMRERSFSTPNLGPLDGPNNGIHGEWVDPILWATVCATFI</sequence>